<reference evidence="1 2" key="1">
    <citation type="submission" date="2019-11" db="EMBL/GenBank/DDBJ databases">
        <title>Genome analysis of Rhizobacterium cereale a novel genus and species isolated from maize roots in North Spain.</title>
        <authorList>
            <person name="Menendez E."/>
            <person name="Flores-Felix J.D."/>
            <person name="Ramirez-Bahena M.-H."/>
            <person name="Igual J.M."/>
            <person name="Garcia-Fraile P."/>
            <person name="Peix A."/>
            <person name="Velazquez E."/>
        </authorList>
    </citation>
    <scope>NUCLEOTIDE SEQUENCE [LARGE SCALE GENOMIC DNA]</scope>
    <source>
        <strain evidence="1 2">RZME27</strain>
    </source>
</reference>
<proteinExistence type="predicted"/>
<protein>
    <submittedName>
        <fullName evidence="1">Uncharacterized protein</fullName>
    </submittedName>
</protein>
<name>A0A6A8A9G9_9HYPH</name>
<keyword evidence="2" id="KW-1185">Reference proteome</keyword>
<dbReference type="AlphaFoldDB" id="A0A6A8A9G9"/>
<comment type="caution">
    <text evidence="1">The sequence shown here is derived from an EMBL/GenBank/DDBJ whole genome shotgun (WGS) entry which is preliminary data.</text>
</comment>
<dbReference type="Proteomes" id="UP000435138">
    <property type="component" value="Unassembled WGS sequence"/>
</dbReference>
<evidence type="ECO:0000313" key="2">
    <source>
        <dbReference type="Proteomes" id="UP000435138"/>
    </source>
</evidence>
<sequence>MKDVADIISKPVGLAISLHRIPGDGIEQSFRDLGFYTSTARAYKSMTLATIDAPGHPRDFIGGDMSLGQYLETVI</sequence>
<organism evidence="1 2">
    <name type="scientific">Endobacterium cereale</name>
    <dbReference type="NCBI Taxonomy" id="2663029"/>
    <lineage>
        <taxon>Bacteria</taxon>
        <taxon>Pseudomonadati</taxon>
        <taxon>Pseudomonadota</taxon>
        <taxon>Alphaproteobacteria</taxon>
        <taxon>Hyphomicrobiales</taxon>
        <taxon>Rhizobiaceae</taxon>
        <taxon>Endobacterium</taxon>
    </lineage>
</organism>
<evidence type="ECO:0000313" key="1">
    <source>
        <dbReference type="EMBL" id="MQY46517.1"/>
    </source>
</evidence>
<dbReference type="RefSeq" id="WP_153354008.1">
    <property type="nucleotide sequence ID" value="NZ_JAYKOO010000006.1"/>
</dbReference>
<dbReference type="EMBL" id="WIXI01000041">
    <property type="protein sequence ID" value="MQY46517.1"/>
    <property type="molecule type" value="Genomic_DNA"/>
</dbReference>
<accession>A0A6A8A9G9</accession>
<gene>
    <name evidence="1" type="ORF">GAO09_10720</name>
</gene>